<dbReference type="AlphaFoldDB" id="A0A1R4JHR7"/>
<evidence type="ECO:0000313" key="4">
    <source>
        <dbReference type="EMBL" id="SJN31293.1"/>
    </source>
</evidence>
<dbReference type="Proteomes" id="UP000196230">
    <property type="component" value="Unassembled WGS sequence"/>
</dbReference>
<dbReference type="SMART" id="SM00563">
    <property type="entry name" value="PlsC"/>
    <property type="match status" value="1"/>
</dbReference>
<dbReference type="Pfam" id="PF01553">
    <property type="entry name" value="Acyltransferase"/>
    <property type="match status" value="1"/>
</dbReference>
<dbReference type="GO" id="GO:0005886">
    <property type="term" value="C:plasma membrane"/>
    <property type="evidence" value="ECO:0007669"/>
    <property type="project" value="TreeGrafter"/>
</dbReference>
<dbReference type="PANTHER" id="PTHR10434:SF11">
    <property type="entry name" value="1-ACYL-SN-GLYCEROL-3-PHOSPHATE ACYLTRANSFERASE"/>
    <property type="match status" value="1"/>
</dbReference>
<dbReference type="PANTHER" id="PTHR10434">
    <property type="entry name" value="1-ACYL-SN-GLYCEROL-3-PHOSPHATE ACYLTRANSFERASE"/>
    <property type="match status" value="1"/>
</dbReference>
<keyword evidence="2 4" id="KW-0012">Acyltransferase</keyword>
<dbReference type="CDD" id="cd07989">
    <property type="entry name" value="LPLAT_AGPAT-like"/>
    <property type="match status" value="1"/>
</dbReference>
<dbReference type="GO" id="GO:0006654">
    <property type="term" value="P:phosphatidic acid biosynthetic process"/>
    <property type="evidence" value="ECO:0007669"/>
    <property type="project" value="TreeGrafter"/>
</dbReference>
<organism evidence="4 5">
    <name type="scientific">Micrococcus lylae</name>
    <dbReference type="NCBI Taxonomy" id="1273"/>
    <lineage>
        <taxon>Bacteria</taxon>
        <taxon>Bacillati</taxon>
        <taxon>Actinomycetota</taxon>
        <taxon>Actinomycetes</taxon>
        <taxon>Micrococcales</taxon>
        <taxon>Micrococcaceae</taxon>
        <taxon>Micrococcus</taxon>
    </lineage>
</organism>
<reference evidence="4 5" key="1">
    <citation type="submission" date="2017-02" db="EMBL/GenBank/DDBJ databases">
        <authorList>
            <person name="Peterson S.W."/>
        </authorList>
    </citation>
    <scope>NUCLEOTIDE SEQUENCE [LARGE SCALE GENOMIC DNA]</scope>
    <source>
        <strain evidence="4 5">2B3F</strain>
    </source>
</reference>
<gene>
    <name evidence="4" type="ORF">FM125_08480</name>
</gene>
<evidence type="ECO:0000256" key="2">
    <source>
        <dbReference type="ARBA" id="ARBA00023315"/>
    </source>
</evidence>
<evidence type="ECO:0000256" key="1">
    <source>
        <dbReference type="ARBA" id="ARBA00022679"/>
    </source>
</evidence>
<proteinExistence type="predicted"/>
<feature type="domain" description="Phospholipid/glycerol acyltransferase" evidence="3">
    <location>
        <begin position="43"/>
        <end position="162"/>
    </location>
</feature>
<evidence type="ECO:0000259" key="3">
    <source>
        <dbReference type="SMART" id="SM00563"/>
    </source>
</evidence>
<sequence>MTGRDGSMATTSDPLRRSAGLGIRAVCRPTVEGVANVPAAGPFIVASNHLSFLDSVILQALSPRMVHFFAKAEYFTAPGLKGKAMKWFFESVGSIPVQRGEQAASVAALDSLVELLETGSGVGIYPEGTRSRDGRLYRGRTGVGWLTLTTGAPVVPVGLIGTERLQAPDDRLPKPHRFTVRFGEPLHFGHPGRRHTLPARREATAAVMDAIAALTGQERVDSYNAPPASRG</sequence>
<name>A0A1R4JHR7_9MICC</name>
<dbReference type="GO" id="GO:0003841">
    <property type="term" value="F:1-acylglycerol-3-phosphate O-acyltransferase activity"/>
    <property type="evidence" value="ECO:0007669"/>
    <property type="project" value="UniProtKB-EC"/>
</dbReference>
<dbReference type="SUPFAM" id="SSF69593">
    <property type="entry name" value="Glycerol-3-phosphate (1)-acyltransferase"/>
    <property type="match status" value="1"/>
</dbReference>
<dbReference type="EC" id="2.3.1.51" evidence="4"/>
<evidence type="ECO:0000313" key="5">
    <source>
        <dbReference type="Proteomes" id="UP000196230"/>
    </source>
</evidence>
<accession>A0A1R4JHR7</accession>
<dbReference type="EMBL" id="FUKP01000059">
    <property type="protein sequence ID" value="SJN31293.1"/>
    <property type="molecule type" value="Genomic_DNA"/>
</dbReference>
<keyword evidence="1 4" id="KW-0808">Transferase</keyword>
<dbReference type="InterPro" id="IPR002123">
    <property type="entry name" value="Plipid/glycerol_acylTrfase"/>
</dbReference>
<protein>
    <submittedName>
        <fullName evidence="4">1-acyl-sn-glycerol-3-phosphate acyltransferase</fullName>
        <ecNumber evidence="4">2.3.1.51</ecNumber>
    </submittedName>
</protein>